<evidence type="ECO:0000256" key="7">
    <source>
        <dbReference type="ARBA" id="ARBA00023136"/>
    </source>
</evidence>
<dbReference type="InterPro" id="IPR023299">
    <property type="entry name" value="ATPase_P-typ_cyto_dom_N"/>
</dbReference>
<dbReference type="NCBIfam" id="TIGR01525">
    <property type="entry name" value="ATPase-IB_hvy"/>
    <property type="match status" value="1"/>
</dbReference>
<dbReference type="Gene3D" id="3.40.50.1000">
    <property type="entry name" value="HAD superfamily/HAD-like"/>
    <property type="match status" value="1"/>
</dbReference>
<dbReference type="InterPro" id="IPR044492">
    <property type="entry name" value="P_typ_ATPase_HD_dom"/>
</dbReference>
<dbReference type="NCBIfam" id="TIGR01494">
    <property type="entry name" value="ATPase_P-type"/>
    <property type="match status" value="1"/>
</dbReference>
<feature type="transmembrane region" description="Helical" evidence="8">
    <location>
        <begin position="280"/>
        <end position="302"/>
    </location>
</feature>
<dbReference type="SUPFAM" id="SSF56784">
    <property type="entry name" value="HAD-like"/>
    <property type="match status" value="1"/>
</dbReference>
<feature type="transmembrane region" description="Helical" evidence="8">
    <location>
        <begin position="584"/>
        <end position="603"/>
    </location>
</feature>
<dbReference type="SFLD" id="SFLDG00002">
    <property type="entry name" value="C1.7:_P-type_atpase_like"/>
    <property type="match status" value="1"/>
</dbReference>
<evidence type="ECO:0000313" key="11">
    <source>
        <dbReference type="Proteomes" id="UP001589862"/>
    </source>
</evidence>
<dbReference type="InterPro" id="IPR001757">
    <property type="entry name" value="P_typ_ATPase"/>
</dbReference>
<evidence type="ECO:0000313" key="10">
    <source>
        <dbReference type="EMBL" id="MFC0581877.1"/>
    </source>
</evidence>
<dbReference type="InterPro" id="IPR023214">
    <property type="entry name" value="HAD_sf"/>
</dbReference>
<dbReference type="InterPro" id="IPR018303">
    <property type="entry name" value="ATPase_P-typ_P_site"/>
</dbReference>
<keyword evidence="8" id="KW-1003">Cell membrane</keyword>
<accession>A0ABV6P9S9</accession>
<dbReference type="PRINTS" id="PR00119">
    <property type="entry name" value="CATATPASE"/>
</dbReference>
<feature type="transmembrane region" description="Helical" evidence="8">
    <location>
        <begin position="55"/>
        <end position="74"/>
    </location>
</feature>
<feature type="domain" description="P-type ATPase A" evidence="9">
    <location>
        <begin position="137"/>
        <end position="238"/>
    </location>
</feature>
<dbReference type="RefSeq" id="WP_377458605.1">
    <property type="nucleotide sequence ID" value="NZ_JBHLUB010000026.1"/>
</dbReference>
<evidence type="ECO:0000256" key="5">
    <source>
        <dbReference type="ARBA" id="ARBA00022967"/>
    </source>
</evidence>
<dbReference type="InterPro" id="IPR036412">
    <property type="entry name" value="HAD-like_sf"/>
</dbReference>
<dbReference type="InterPro" id="IPR008250">
    <property type="entry name" value="ATPase_P-typ_transduc_dom_A_sf"/>
</dbReference>
<dbReference type="SFLD" id="SFLDF00027">
    <property type="entry name" value="p-type_atpase"/>
    <property type="match status" value="1"/>
</dbReference>
<keyword evidence="7 8" id="KW-0472">Membrane</keyword>
<dbReference type="PANTHER" id="PTHR48085">
    <property type="entry name" value="CADMIUM/ZINC-TRANSPORTING ATPASE HMA2-RELATED"/>
    <property type="match status" value="1"/>
</dbReference>
<dbReference type="Pfam" id="PF00122">
    <property type="entry name" value="E1-E2_ATPase"/>
    <property type="match status" value="1"/>
</dbReference>
<comment type="similarity">
    <text evidence="2 8">Belongs to the cation transport ATPase (P-type) (TC 3.A.3) family. Type IB subfamily.</text>
</comment>
<reference evidence="10 11" key="1">
    <citation type="submission" date="2024-09" db="EMBL/GenBank/DDBJ databases">
        <authorList>
            <person name="Sun Q."/>
            <person name="Mori K."/>
        </authorList>
    </citation>
    <scope>NUCLEOTIDE SEQUENCE [LARGE SCALE GENOMIC DNA]</scope>
    <source>
        <strain evidence="10 11">NCAIM B.02604</strain>
    </source>
</reference>
<comment type="subcellular location">
    <subcellularLocation>
        <location evidence="1">Cell membrane</location>
        <topology evidence="1">Multi-pass membrane protein</topology>
    </subcellularLocation>
</comment>
<feature type="transmembrane region" description="Helical" evidence="8">
    <location>
        <begin position="255"/>
        <end position="274"/>
    </location>
</feature>
<dbReference type="PROSITE" id="PS00154">
    <property type="entry name" value="ATPASE_E1_E2"/>
    <property type="match status" value="1"/>
</dbReference>
<sequence length="632" mass="65352">MVSVETTSTTEEAAARSARPTLWQLIRDYPWLALTLFGLILTLALLVFGASDAAFWIGSGFALVVAAWTAVGMVKTLMGGSLGIDILAVTAIVAAVFVGEYLAALVVCLMLTGGEALEDYAAGRAKRELTALVDRAPVLAHVIAPDGSIQDVPVEDVPTGATVLVRPAEIIPLDGVLLGGTDFEVDIDESTVTGEPLPVAKTAGDKVLSGTVAGPQSFQLQVSATAEDSHYSHILNLVRQAQESQAPMVRLADRYAVPFTLVAYIIGGSAWALSGDPVRFAQVLVVATPCPLLIAAPVAFMAGMSRAANNGIIVKAAGILEKLSRIKVVGFDKTGTLTHGTPEVVRVAPANSFTEDQLLAAAASAEQYSSHVLAESLVQAAQQRGLTLSTASHAEEIATNGVLAQIGQHQVVVGKPAFVAEHVGNFDREEFSAGQAAVYVGVAGVYAGAIVLADQLRENASATVQRLHQDGVTSVMMLTGDVRPTAEAIAAEAGIDLVHAELLPEDKVKLISAASKDEPAMMIGDGINDAPVLASSSVGVAMAARGATAASESADVVIIKDDISAVGAALEIGQDTTRVALESIWLGIAISIGLMIVAAFGVIPVIAGALLQEVVDLVAILNALRALKPRKR</sequence>
<dbReference type="InterPro" id="IPR023298">
    <property type="entry name" value="ATPase_P-typ_TM_dom_sf"/>
</dbReference>
<dbReference type="Gene3D" id="2.70.150.10">
    <property type="entry name" value="Calcium-transporting ATPase, cytoplasmic transduction domain A"/>
    <property type="match status" value="1"/>
</dbReference>
<keyword evidence="8" id="KW-0547">Nucleotide-binding</keyword>
<dbReference type="SUPFAM" id="SSF81653">
    <property type="entry name" value="Calcium ATPase, transduction domain A"/>
    <property type="match status" value="1"/>
</dbReference>
<evidence type="ECO:0000259" key="9">
    <source>
        <dbReference type="Pfam" id="PF00122"/>
    </source>
</evidence>
<keyword evidence="6 8" id="KW-1133">Transmembrane helix</keyword>
<protein>
    <submittedName>
        <fullName evidence="10">Heavy metal translocating P-type ATPase</fullName>
    </submittedName>
</protein>
<name>A0ABV6P9S9_9MICC</name>
<proteinExistence type="inferred from homology"/>
<dbReference type="Gene3D" id="3.40.1110.10">
    <property type="entry name" value="Calcium-transporting ATPase, cytoplasmic domain N"/>
    <property type="match status" value="1"/>
</dbReference>
<evidence type="ECO:0000256" key="1">
    <source>
        <dbReference type="ARBA" id="ARBA00004651"/>
    </source>
</evidence>
<evidence type="ECO:0000256" key="2">
    <source>
        <dbReference type="ARBA" id="ARBA00006024"/>
    </source>
</evidence>
<dbReference type="EMBL" id="JBHLUB010000026">
    <property type="protein sequence ID" value="MFC0581877.1"/>
    <property type="molecule type" value="Genomic_DNA"/>
</dbReference>
<gene>
    <name evidence="10" type="ORF">ACFFFR_05710</name>
</gene>
<comment type="caution">
    <text evidence="10">The sequence shown here is derived from an EMBL/GenBank/DDBJ whole genome shotgun (WGS) entry which is preliminary data.</text>
</comment>
<dbReference type="InterPro" id="IPR059000">
    <property type="entry name" value="ATPase_P-type_domA"/>
</dbReference>
<evidence type="ECO:0000256" key="4">
    <source>
        <dbReference type="ARBA" id="ARBA00022723"/>
    </source>
</evidence>
<dbReference type="SUPFAM" id="SSF81665">
    <property type="entry name" value="Calcium ATPase, transmembrane domain M"/>
    <property type="match status" value="1"/>
</dbReference>
<dbReference type="Proteomes" id="UP001589862">
    <property type="component" value="Unassembled WGS sequence"/>
</dbReference>
<feature type="transmembrane region" description="Helical" evidence="8">
    <location>
        <begin position="29"/>
        <end position="48"/>
    </location>
</feature>
<organism evidence="10 11">
    <name type="scientific">Micrococcoides hystricis</name>
    <dbReference type="NCBI Taxonomy" id="1572761"/>
    <lineage>
        <taxon>Bacteria</taxon>
        <taxon>Bacillati</taxon>
        <taxon>Actinomycetota</taxon>
        <taxon>Actinomycetes</taxon>
        <taxon>Micrococcales</taxon>
        <taxon>Micrococcaceae</taxon>
        <taxon>Micrococcoides</taxon>
    </lineage>
</organism>
<dbReference type="SFLD" id="SFLDS00003">
    <property type="entry name" value="Haloacid_Dehalogenase"/>
    <property type="match status" value="1"/>
</dbReference>
<keyword evidence="5" id="KW-1278">Translocase</keyword>
<keyword evidence="3 8" id="KW-0812">Transmembrane</keyword>
<evidence type="ECO:0000256" key="3">
    <source>
        <dbReference type="ARBA" id="ARBA00022692"/>
    </source>
</evidence>
<dbReference type="Pfam" id="PF00702">
    <property type="entry name" value="Hydrolase"/>
    <property type="match status" value="1"/>
</dbReference>
<dbReference type="InterPro" id="IPR051014">
    <property type="entry name" value="Cation_Transport_ATPase_IB"/>
</dbReference>
<dbReference type="PANTHER" id="PTHR48085:SF5">
    <property type="entry name" value="CADMIUM_ZINC-TRANSPORTING ATPASE HMA4-RELATED"/>
    <property type="match status" value="1"/>
</dbReference>
<dbReference type="InterPro" id="IPR027256">
    <property type="entry name" value="P-typ_ATPase_IB"/>
</dbReference>
<keyword evidence="8" id="KW-0067">ATP-binding</keyword>
<evidence type="ECO:0000256" key="6">
    <source>
        <dbReference type="ARBA" id="ARBA00022989"/>
    </source>
</evidence>
<evidence type="ECO:0000256" key="8">
    <source>
        <dbReference type="RuleBase" id="RU362081"/>
    </source>
</evidence>
<keyword evidence="4 8" id="KW-0479">Metal-binding</keyword>
<feature type="transmembrane region" description="Helical" evidence="8">
    <location>
        <begin position="86"/>
        <end position="111"/>
    </location>
</feature>
<keyword evidence="11" id="KW-1185">Reference proteome</keyword>
<dbReference type="NCBIfam" id="TIGR01512">
    <property type="entry name" value="ATPase-IB2_Cd"/>
    <property type="match status" value="1"/>
</dbReference>